<accession>A0A0C2GAK4</accession>
<evidence type="ECO:0000313" key="2">
    <source>
        <dbReference type="EMBL" id="KIH55924.1"/>
    </source>
</evidence>
<dbReference type="EMBL" id="KN736523">
    <property type="protein sequence ID" value="KIH55924.1"/>
    <property type="molecule type" value="Genomic_DNA"/>
</dbReference>
<organism evidence="2 3">
    <name type="scientific">Ancylostoma duodenale</name>
    <dbReference type="NCBI Taxonomy" id="51022"/>
    <lineage>
        <taxon>Eukaryota</taxon>
        <taxon>Metazoa</taxon>
        <taxon>Ecdysozoa</taxon>
        <taxon>Nematoda</taxon>
        <taxon>Chromadorea</taxon>
        <taxon>Rhabditida</taxon>
        <taxon>Rhabditina</taxon>
        <taxon>Rhabditomorpha</taxon>
        <taxon>Strongyloidea</taxon>
        <taxon>Ancylostomatidae</taxon>
        <taxon>Ancylostomatinae</taxon>
        <taxon>Ancylostoma</taxon>
    </lineage>
</organism>
<gene>
    <name evidence="2" type="ORF">ANCDUO_13905</name>
</gene>
<name>A0A0C2GAK4_9BILA</name>
<feature type="region of interest" description="Disordered" evidence="1">
    <location>
        <begin position="21"/>
        <end position="69"/>
    </location>
</feature>
<sequence>MEEATPAPVVDDGWEKLSEKHIASEPKVVAPSLSPTKPEPMFSNDAGYVTEDRYSLSQGSNKDLDERRE</sequence>
<evidence type="ECO:0000313" key="3">
    <source>
        <dbReference type="Proteomes" id="UP000054047"/>
    </source>
</evidence>
<dbReference type="AlphaFoldDB" id="A0A0C2GAK4"/>
<keyword evidence="3" id="KW-1185">Reference proteome</keyword>
<dbReference type="Proteomes" id="UP000054047">
    <property type="component" value="Unassembled WGS sequence"/>
</dbReference>
<reference evidence="2 3" key="1">
    <citation type="submission" date="2013-12" db="EMBL/GenBank/DDBJ databases">
        <title>Draft genome of the parsitic nematode Ancylostoma duodenale.</title>
        <authorList>
            <person name="Mitreva M."/>
        </authorList>
    </citation>
    <scope>NUCLEOTIDE SEQUENCE [LARGE SCALE GENOMIC DNA]</scope>
    <source>
        <strain evidence="2 3">Zhejiang</strain>
    </source>
</reference>
<evidence type="ECO:0000256" key="1">
    <source>
        <dbReference type="SAM" id="MobiDB-lite"/>
    </source>
</evidence>
<protein>
    <submittedName>
        <fullName evidence="2">Uncharacterized protein</fullName>
    </submittedName>
</protein>
<dbReference type="OrthoDB" id="5970528at2759"/>
<proteinExistence type="predicted"/>